<dbReference type="PANTHER" id="PTHR10963:SF60">
    <property type="entry name" value="GRAM-NEGATIVE BACTERIA-BINDING PROTEIN 1-RELATED"/>
    <property type="match status" value="1"/>
</dbReference>
<organism evidence="8 9">
    <name type="scientific">Lucilia cuprina</name>
    <name type="common">Green bottle fly</name>
    <name type="synonym">Australian sheep blowfly</name>
    <dbReference type="NCBI Taxonomy" id="7375"/>
    <lineage>
        <taxon>Eukaryota</taxon>
        <taxon>Metazoa</taxon>
        <taxon>Ecdysozoa</taxon>
        <taxon>Arthropoda</taxon>
        <taxon>Hexapoda</taxon>
        <taxon>Insecta</taxon>
        <taxon>Pterygota</taxon>
        <taxon>Neoptera</taxon>
        <taxon>Endopterygota</taxon>
        <taxon>Diptera</taxon>
        <taxon>Brachycera</taxon>
        <taxon>Muscomorpha</taxon>
        <taxon>Oestroidea</taxon>
        <taxon>Calliphoridae</taxon>
        <taxon>Luciliinae</taxon>
        <taxon>Lucilia</taxon>
    </lineage>
</organism>
<dbReference type="InterPro" id="IPR013320">
    <property type="entry name" value="ConA-like_dom_sf"/>
</dbReference>
<feature type="domain" description="GH16" evidence="6">
    <location>
        <begin position="150"/>
        <end position="479"/>
    </location>
</feature>
<dbReference type="GO" id="GO:0030246">
    <property type="term" value="F:carbohydrate binding"/>
    <property type="evidence" value="ECO:0007669"/>
    <property type="project" value="InterPro"/>
</dbReference>
<dbReference type="GO" id="GO:0045087">
    <property type="term" value="P:innate immune response"/>
    <property type="evidence" value="ECO:0007669"/>
    <property type="project" value="UniProtKB-KW"/>
</dbReference>
<dbReference type="SUPFAM" id="SSF49899">
    <property type="entry name" value="Concanavalin A-like lectins/glucanases"/>
    <property type="match status" value="1"/>
</dbReference>
<dbReference type="AlphaFoldDB" id="A0A0L0BXK5"/>
<dbReference type="PANTHER" id="PTHR10963">
    <property type="entry name" value="GLYCOSYL HYDROLASE-RELATED"/>
    <property type="match status" value="1"/>
</dbReference>
<sequence length="479" mass="54589">MYRNLLSIVLLVNLAGWGCTFTIQPAEFNIIGDKFTLSIPNDPDIKWVSFHVNINKEFRSFETGQYSGTASIPQNKKWTVEFDKKLQDKDIVYVWMAVQHNRLIFRDKKDPISVEAFRSGNPNYRITTTAPDTSGESSTESSTKGTIDVTLENKICRPTVSEVPRSFGGPYCRDDLIFSDNFDTLNTKYWTNEVRFPPTIDDAEFVLYNGTANVEGGILRIEASLNSKNLKKDTIDLGHRCTSINVDSECSLTPRGVSMLPPIISGRLSTKNHFRFKYGRIEVRAKLPIGDWLYPLISLQPSTPTYGDHYKSGEMRVAFARGNHELKWQNKNINGGRLFGGVILNKNAELRHQFMKDTTMSNVEHFGEQFHLYTLTWKPDELILTVDGNEYGRIKTNFKEIVNEPIWNKGEANAPLDQMFYITLGLAAGGNGDFPNTENQPWSNTDPRGSLNFFRNRDIWFPTWSQPALEVDYVRVYAV</sequence>
<dbReference type="InterPro" id="IPR000757">
    <property type="entry name" value="Beta-glucanase-like"/>
</dbReference>
<evidence type="ECO:0000313" key="9">
    <source>
        <dbReference type="Proteomes" id="UP000037069"/>
    </source>
</evidence>
<keyword evidence="9" id="KW-1185">Reference proteome</keyword>
<dbReference type="OrthoDB" id="4781at2759"/>
<dbReference type="InterPro" id="IPR050546">
    <property type="entry name" value="Glycosyl_Hydrlase_16"/>
</dbReference>
<reference evidence="8 9" key="1">
    <citation type="journal article" date="2015" name="Nat. Commun.">
        <title>Lucilia cuprina genome unlocks parasitic fly biology to underpin future interventions.</title>
        <authorList>
            <person name="Anstead C.A."/>
            <person name="Korhonen P.K."/>
            <person name="Young N.D."/>
            <person name="Hall R.S."/>
            <person name="Jex A.R."/>
            <person name="Murali S.C."/>
            <person name="Hughes D.S."/>
            <person name="Lee S.F."/>
            <person name="Perry T."/>
            <person name="Stroehlein A.J."/>
            <person name="Ansell B.R."/>
            <person name="Breugelmans B."/>
            <person name="Hofmann A."/>
            <person name="Qu J."/>
            <person name="Dugan S."/>
            <person name="Lee S.L."/>
            <person name="Chao H."/>
            <person name="Dinh H."/>
            <person name="Han Y."/>
            <person name="Doddapaneni H.V."/>
            <person name="Worley K.C."/>
            <person name="Muzny D.M."/>
            <person name="Ioannidis P."/>
            <person name="Waterhouse R.M."/>
            <person name="Zdobnov E.M."/>
            <person name="James P.J."/>
            <person name="Bagnall N.H."/>
            <person name="Kotze A.C."/>
            <person name="Gibbs R.A."/>
            <person name="Richards S."/>
            <person name="Batterham P."/>
            <person name="Gasser R.B."/>
        </authorList>
    </citation>
    <scope>NUCLEOTIDE SEQUENCE [LARGE SCALE GENOMIC DNA]</scope>
    <source>
        <strain evidence="8 9">LS</strain>
        <tissue evidence="8">Full body</tissue>
    </source>
</reference>
<dbReference type="PROSITE" id="PS51969">
    <property type="entry name" value="CBM39"/>
    <property type="match status" value="1"/>
</dbReference>
<feature type="chain" id="PRO_5005535512" evidence="5">
    <location>
        <begin position="21"/>
        <end position="479"/>
    </location>
</feature>
<keyword evidence="2" id="KW-0399">Innate immunity</keyword>
<keyword evidence="5" id="KW-0732">Signal</keyword>
<dbReference type="EMBL" id="JRES01001278">
    <property type="protein sequence ID" value="KNC23994.1"/>
    <property type="molecule type" value="Genomic_DNA"/>
</dbReference>
<proteinExistence type="inferred from homology"/>
<dbReference type="OMA" id="GPSGIMP"/>
<evidence type="ECO:0000256" key="3">
    <source>
        <dbReference type="ARBA" id="ARBA00022859"/>
    </source>
</evidence>
<comment type="caution">
    <text evidence="8">The sequence shown here is derived from an EMBL/GenBank/DDBJ whole genome shotgun (WGS) entry which is preliminary data.</text>
</comment>
<dbReference type="Pfam" id="PF15886">
    <property type="entry name" value="CBM39"/>
    <property type="match status" value="1"/>
</dbReference>
<dbReference type="STRING" id="7375.A0A0L0BXK5"/>
<feature type="compositionally biased region" description="Low complexity" evidence="4">
    <location>
        <begin position="133"/>
        <end position="144"/>
    </location>
</feature>
<gene>
    <name evidence="8" type="ORF">FF38_11605</name>
</gene>
<dbReference type="Proteomes" id="UP000037069">
    <property type="component" value="Unassembled WGS sequence"/>
</dbReference>
<accession>A0A0L0BXK5</accession>
<protein>
    <submittedName>
        <fullName evidence="8">Gram-negative bacteria-binding protein 1</fullName>
    </submittedName>
</protein>
<evidence type="ECO:0000256" key="4">
    <source>
        <dbReference type="SAM" id="MobiDB-lite"/>
    </source>
</evidence>
<dbReference type="InterPro" id="IPR031756">
    <property type="entry name" value="BGBP_N"/>
</dbReference>
<dbReference type="PROSITE" id="PS51762">
    <property type="entry name" value="GH16_2"/>
    <property type="match status" value="1"/>
</dbReference>
<evidence type="ECO:0000313" key="8">
    <source>
        <dbReference type="EMBL" id="KNC23994.1"/>
    </source>
</evidence>
<name>A0A0L0BXK5_LUCCU</name>
<dbReference type="InterPro" id="IPR043030">
    <property type="entry name" value="BGBP_N_sf"/>
</dbReference>
<evidence type="ECO:0000256" key="5">
    <source>
        <dbReference type="SAM" id="SignalP"/>
    </source>
</evidence>
<feature type="region of interest" description="Disordered" evidence="4">
    <location>
        <begin position="125"/>
        <end position="144"/>
    </location>
</feature>
<keyword evidence="3" id="KW-0391">Immunity</keyword>
<evidence type="ECO:0000256" key="2">
    <source>
        <dbReference type="ARBA" id="ARBA00022588"/>
    </source>
</evidence>
<evidence type="ECO:0000259" key="7">
    <source>
        <dbReference type="PROSITE" id="PS51969"/>
    </source>
</evidence>
<comment type="similarity">
    <text evidence="1">Belongs to the insect beta-1,3-glucan binding protein family.</text>
</comment>
<dbReference type="Gene3D" id="2.60.120.200">
    <property type="match status" value="1"/>
</dbReference>
<feature type="domain" description="CBM39" evidence="7">
    <location>
        <begin position="21"/>
        <end position="119"/>
    </location>
</feature>
<dbReference type="GO" id="GO:0005975">
    <property type="term" value="P:carbohydrate metabolic process"/>
    <property type="evidence" value="ECO:0007669"/>
    <property type="project" value="InterPro"/>
</dbReference>
<dbReference type="Gene3D" id="2.60.40.2140">
    <property type="entry name" value="Beta-1,3-glucan-recognition protein, N-terminal domain"/>
    <property type="match status" value="1"/>
</dbReference>
<evidence type="ECO:0000256" key="1">
    <source>
        <dbReference type="ARBA" id="ARBA00008781"/>
    </source>
</evidence>
<dbReference type="GO" id="GO:0004553">
    <property type="term" value="F:hydrolase activity, hydrolyzing O-glycosyl compounds"/>
    <property type="evidence" value="ECO:0007669"/>
    <property type="project" value="InterPro"/>
</dbReference>
<evidence type="ECO:0000259" key="6">
    <source>
        <dbReference type="PROSITE" id="PS51762"/>
    </source>
</evidence>
<feature type="signal peptide" evidence="5">
    <location>
        <begin position="1"/>
        <end position="20"/>
    </location>
</feature>